<protein>
    <submittedName>
        <fullName evidence="11">Branched-chain amino acid transport system permease protein</fullName>
    </submittedName>
</protein>
<dbReference type="Pfam" id="PF12399">
    <property type="entry name" value="BCA_ABC_TP_C"/>
    <property type="match status" value="1"/>
</dbReference>
<comment type="caution">
    <text evidence="11">The sequence shown here is derived from an EMBL/GenBank/DDBJ whole genome shotgun (WGS) entry which is preliminary data.</text>
</comment>
<dbReference type="GeneID" id="90834805"/>
<keyword evidence="6" id="KW-0067">ATP-binding</keyword>
<evidence type="ECO:0000256" key="6">
    <source>
        <dbReference type="ARBA" id="ARBA00022840"/>
    </source>
</evidence>
<feature type="transmembrane region" description="Helical" evidence="9">
    <location>
        <begin position="25"/>
        <end position="48"/>
    </location>
</feature>
<name>A0AAJ1TXR7_9HYPH</name>
<dbReference type="GO" id="GO:0005524">
    <property type="term" value="F:ATP binding"/>
    <property type="evidence" value="ECO:0007669"/>
    <property type="project" value="UniProtKB-KW"/>
</dbReference>
<dbReference type="Pfam" id="PF02653">
    <property type="entry name" value="BPD_transp_2"/>
    <property type="match status" value="1"/>
</dbReference>
<dbReference type="InterPro" id="IPR027417">
    <property type="entry name" value="P-loop_NTPase"/>
</dbReference>
<dbReference type="EMBL" id="JAUSWL010000009">
    <property type="protein sequence ID" value="MDQ0545648.1"/>
    <property type="molecule type" value="Genomic_DNA"/>
</dbReference>
<proteinExistence type="predicted"/>
<dbReference type="AlphaFoldDB" id="A0AAJ1TXR7"/>
<dbReference type="FunFam" id="3.40.50.300:FF:000421">
    <property type="entry name" value="Branched-chain amino acid ABC transporter ATP-binding protein"/>
    <property type="match status" value="1"/>
</dbReference>
<dbReference type="SMART" id="SM00382">
    <property type="entry name" value="AAA"/>
    <property type="match status" value="1"/>
</dbReference>
<dbReference type="GO" id="GO:0016887">
    <property type="term" value="F:ATP hydrolysis activity"/>
    <property type="evidence" value="ECO:0007669"/>
    <property type="project" value="InterPro"/>
</dbReference>
<dbReference type="SUPFAM" id="SSF52540">
    <property type="entry name" value="P-loop containing nucleoside triphosphate hydrolases"/>
    <property type="match status" value="1"/>
</dbReference>
<dbReference type="PANTHER" id="PTHR30482">
    <property type="entry name" value="HIGH-AFFINITY BRANCHED-CHAIN AMINO ACID TRANSPORT SYSTEM PERMEASE"/>
    <property type="match status" value="1"/>
</dbReference>
<organism evidence="11 12">
    <name type="scientific">Methylobacterium brachiatum</name>
    <dbReference type="NCBI Taxonomy" id="269660"/>
    <lineage>
        <taxon>Bacteria</taxon>
        <taxon>Pseudomonadati</taxon>
        <taxon>Pseudomonadota</taxon>
        <taxon>Alphaproteobacteria</taxon>
        <taxon>Hyphomicrobiales</taxon>
        <taxon>Methylobacteriaceae</taxon>
        <taxon>Methylobacterium</taxon>
    </lineage>
</organism>
<keyword evidence="2" id="KW-0813">Transport</keyword>
<feature type="transmembrane region" description="Helical" evidence="9">
    <location>
        <begin position="98"/>
        <end position="118"/>
    </location>
</feature>
<dbReference type="GO" id="GO:0005886">
    <property type="term" value="C:plasma membrane"/>
    <property type="evidence" value="ECO:0007669"/>
    <property type="project" value="UniProtKB-SubCell"/>
</dbReference>
<dbReference type="GO" id="GO:0015658">
    <property type="term" value="F:branched-chain amino acid transmembrane transporter activity"/>
    <property type="evidence" value="ECO:0007669"/>
    <property type="project" value="InterPro"/>
</dbReference>
<dbReference type="CDD" id="cd03219">
    <property type="entry name" value="ABC_Mj1267_LivG_branched"/>
    <property type="match status" value="1"/>
</dbReference>
<dbReference type="CDD" id="cd06581">
    <property type="entry name" value="TM_PBP1_LivM_like"/>
    <property type="match status" value="1"/>
</dbReference>
<sequence length="616" mass="64399">MSADPTTANPTLPAAPARPLPLGSLAYAALAAAAVALAATTPFSGYVLNILMQAATYAIAVIGLTVVLGLCGQINLAQAAFFGIGAYAVGLGTVDHGLNFWLCLPIGLALAVVLGAVLGASTLRLGGHYLAMVTISFQQILTLVLTNWIPVTHGPDGVPNIRRPALFADGQSYLALCVLVLAVVGWLVWHLPRTRLGRAMRAVRDNELAAGVSGIDVYRTKVAAFAIGALLAGLGGGLFAGSFTYISPDQFSFAESIVFLTMALLGGVGSPVGAVIGTGLLILIPEWLRFLKEIPGLYLAIYGLAVILIVVFMPDGIWGFLGDQVRRLRPSKPAPPPAPELTLTQGRDASETLLTVSGLSKHFGGLKAVDAIDFTVTRGGIHALIGPNGSGKTTTLNVLSGLYTPTGGTMRLQDQDITRFPPHRRAAVGIGRTFQNIRLFRSMSALENVVIGAERPNNPLGARDRPALEARARAALAFVGLEARAQEPISGFSYGHQRLIEIARALAGNPTLLLLDEPAAGLNSSEKNALTVLLRRMAAKGLTILIIDHDMTLVSDVASHVTVLNFGRRIADGVTASVLREPAVIEAYLGEDAATGPGAGLQTALKTDLKTDLAPA</sequence>
<evidence type="ECO:0000313" key="12">
    <source>
        <dbReference type="Proteomes" id="UP001223420"/>
    </source>
</evidence>
<evidence type="ECO:0000256" key="8">
    <source>
        <dbReference type="ARBA" id="ARBA00023136"/>
    </source>
</evidence>
<evidence type="ECO:0000256" key="4">
    <source>
        <dbReference type="ARBA" id="ARBA00022692"/>
    </source>
</evidence>
<dbReference type="InterPro" id="IPR043428">
    <property type="entry name" value="LivM-like"/>
</dbReference>
<keyword evidence="7 9" id="KW-1133">Transmembrane helix</keyword>
<dbReference type="Pfam" id="PF00005">
    <property type="entry name" value="ABC_tran"/>
    <property type="match status" value="1"/>
</dbReference>
<dbReference type="InterPro" id="IPR003439">
    <property type="entry name" value="ABC_transporter-like_ATP-bd"/>
</dbReference>
<feature type="domain" description="ABC transporter" evidence="10">
    <location>
        <begin position="354"/>
        <end position="591"/>
    </location>
</feature>
<evidence type="ECO:0000256" key="7">
    <source>
        <dbReference type="ARBA" id="ARBA00022989"/>
    </source>
</evidence>
<gene>
    <name evidence="11" type="ORF">QO001_004592</name>
</gene>
<feature type="transmembrane region" description="Helical" evidence="9">
    <location>
        <begin position="55"/>
        <end position="78"/>
    </location>
</feature>
<dbReference type="Proteomes" id="UP001223420">
    <property type="component" value="Unassembled WGS sequence"/>
</dbReference>
<dbReference type="Gene3D" id="3.40.50.300">
    <property type="entry name" value="P-loop containing nucleotide triphosphate hydrolases"/>
    <property type="match status" value="1"/>
</dbReference>
<evidence type="ECO:0000256" key="1">
    <source>
        <dbReference type="ARBA" id="ARBA00004651"/>
    </source>
</evidence>
<evidence type="ECO:0000259" key="10">
    <source>
        <dbReference type="PROSITE" id="PS50893"/>
    </source>
</evidence>
<keyword evidence="8 9" id="KW-0472">Membrane</keyword>
<keyword evidence="5" id="KW-0547">Nucleotide-binding</keyword>
<feature type="transmembrane region" description="Helical" evidence="9">
    <location>
        <begin position="296"/>
        <end position="321"/>
    </location>
</feature>
<comment type="subcellular location">
    <subcellularLocation>
        <location evidence="1">Cell membrane</location>
        <topology evidence="1">Multi-pass membrane protein</topology>
    </subcellularLocation>
</comment>
<dbReference type="InterPro" id="IPR003593">
    <property type="entry name" value="AAA+_ATPase"/>
</dbReference>
<dbReference type="InterPro" id="IPR032823">
    <property type="entry name" value="BCA_ABC_TP_C"/>
</dbReference>
<feature type="transmembrane region" description="Helical" evidence="9">
    <location>
        <begin position="257"/>
        <end position="284"/>
    </location>
</feature>
<dbReference type="InterPro" id="IPR001851">
    <property type="entry name" value="ABC_transp_permease"/>
</dbReference>
<dbReference type="PANTHER" id="PTHR30482:SF10">
    <property type="entry name" value="HIGH-AFFINITY BRANCHED-CHAIN AMINO ACID TRANSPORT PROTEIN BRAE"/>
    <property type="match status" value="1"/>
</dbReference>
<feature type="transmembrane region" description="Helical" evidence="9">
    <location>
        <begin position="222"/>
        <end position="245"/>
    </location>
</feature>
<evidence type="ECO:0000313" key="11">
    <source>
        <dbReference type="EMBL" id="MDQ0545648.1"/>
    </source>
</evidence>
<dbReference type="RefSeq" id="WP_091864447.1">
    <property type="nucleotide sequence ID" value="NZ_FOQW01000021.1"/>
</dbReference>
<feature type="transmembrane region" description="Helical" evidence="9">
    <location>
        <begin position="130"/>
        <end position="151"/>
    </location>
</feature>
<dbReference type="PROSITE" id="PS50893">
    <property type="entry name" value="ABC_TRANSPORTER_2"/>
    <property type="match status" value="1"/>
</dbReference>
<feature type="transmembrane region" description="Helical" evidence="9">
    <location>
        <begin position="171"/>
        <end position="191"/>
    </location>
</feature>
<keyword evidence="3" id="KW-1003">Cell membrane</keyword>
<evidence type="ECO:0000256" key="5">
    <source>
        <dbReference type="ARBA" id="ARBA00022741"/>
    </source>
</evidence>
<evidence type="ECO:0000256" key="2">
    <source>
        <dbReference type="ARBA" id="ARBA00022448"/>
    </source>
</evidence>
<keyword evidence="4 9" id="KW-0812">Transmembrane</keyword>
<evidence type="ECO:0000256" key="3">
    <source>
        <dbReference type="ARBA" id="ARBA00022475"/>
    </source>
</evidence>
<evidence type="ECO:0000256" key="9">
    <source>
        <dbReference type="SAM" id="Phobius"/>
    </source>
</evidence>
<accession>A0AAJ1TXR7</accession>
<reference evidence="11" key="1">
    <citation type="submission" date="2023-07" db="EMBL/GenBank/DDBJ databases">
        <title>Genomic Encyclopedia of Type Strains, Phase IV (KMG-IV): sequencing the most valuable type-strain genomes for metagenomic binning, comparative biology and taxonomic classification.</title>
        <authorList>
            <person name="Goeker M."/>
        </authorList>
    </citation>
    <scope>NUCLEOTIDE SEQUENCE</scope>
    <source>
        <strain evidence="11">DSM 19569</strain>
    </source>
</reference>